<dbReference type="Proteomes" id="UP001187415">
    <property type="component" value="Unassembled WGS sequence"/>
</dbReference>
<dbReference type="EMBL" id="JAUPFM010000010">
    <property type="protein sequence ID" value="KAK2839598.1"/>
    <property type="molecule type" value="Genomic_DNA"/>
</dbReference>
<keyword evidence="2" id="KW-1185">Reference proteome</keyword>
<gene>
    <name evidence="1" type="ORF">Q5P01_013338</name>
</gene>
<organism evidence="1 2">
    <name type="scientific">Channa striata</name>
    <name type="common">Snakehead murrel</name>
    <name type="synonym">Ophicephalus striatus</name>
    <dbReference type="NCBI Taxonomy" id="64152"/>
    <lineage>
        <taxon>Eukaryota</taxon>
        <taxon>Metazoa</taxon>
        <taxon>Chordata</taxon>
        <taxon>Craniata</taxon>
        <taxon>Vertebrata</taxon>
        <taxon>Euteleostomi</taxon>
        <taxon>Actinopterygii</taxon>
        <taxon>Neopterygii</taxon>
        <taxon>Teleostei</taxon>
        <taxon>Neoteleostei</taxon>
        <taxon>Acanthomorphata</taxon>
        <taxon>Anabantaria</taxon>
        <taxon>Anabantiformes</taxon>
        <taxon>Channoidei</taxon>
        <taxon>Channidae</taxon>
        <taxon>Channa</taxon>
    </lineage>
</organism>
<name>A0AA88MJZ7_CHASR</name>
<sequence>MSDLYAILRTLMGQQEARHKEDTLRPGKSQLHYVPRIQKLTDDYIEHFLVTFEGADGLGFSICYPLLTGKARGAYVHMDLDDAQDYDIIKPAILTKLTSMEVNPEESPRELHVGSNLEVREI</sequence>
<evidence type="ECO:0000313" key="1">
    <source>
        <dbReference type="EMBL" id="KAK2839598.1"/>
    </source>
</evidence>
<evidence type="ECO:0000313" key="2">
    <source>
        <dbReference type="Proteomes" id="UP001187415"/>
    </source>
</evidence>
<comment type="caution">
    <text evidence="1">The sequence shown here is derived from an EMBL/GenBank/DDBJ whole genome shotgun (WGS) entry which is preliminary data.</text>
</comment>
<accession>A0AA88MJZ7</accession>
<proteinExistence type="predicted"/>
<dbReference type="AlphaFoldDB" id="A0AA88MJZ7"/>
<protein>
    <submittedName>
        <fullName evidence="1">Uncharacterized protein</fullName>
    </submittedName>
</protein>
<reference evidence="1" key="1">
    <citation type="submission" date="2023-07" db="EMBL/GenBank/DDBJ databases">
        <title>Chromosome-level Genome Assembly of Striped Snakehead (Channa striata).</title>
        <authorList>
            <person name="Liu H."/>
        </authorList>
    </citation>
    <scope>NUCLEOTIDE SEQUENCE</scope>
    <source>
        <strain evidence="1">Gz</strain>
        <tissue evidence="1">Muscle</tissue>
    </source>
</reference>